<dbReference type="HOGENOM" id="CLU_2831715_0_0_1"/>
<evidence type="ECO:0000313" key="1">
    <source>
        <dbReference type="EMBL" id="EXU99336.1"/>
    </source>
</evidence>
<dbReference type="Proteomes" id="UP000030151">
    <property type="component" value="Unassembled WGS sequence"/>
</dbReference>
<comment type="caution">
    <text evidence="1">The sequence shown here is derived from an EMBL/GenBank/DDBJ whole genome shotgun (WGS) entry which is preliminary data.</text>
</comment>
<name>A0A014P7Y8_9HYPO</name>
<gene>
    <name evidence="1" type="ORF">X797_007471</name>
</gene>
<accession>A0A014P7Y8</accession>
<evidence type="ECO:0000313" key="2">
    <source>
        <dbReference type="Proteomes" id="UP000030151"/>
    </source>
</evidence>
<organism evidence="1 2">
    <name type="scientific">Metarhizium robertsii</name>
    <dbReference type="NCBI Taxonomy" id="568076"/>
    <lineage>
        <taxon>Eukaryota</taxon>
        <taxon>Fungi</taxon>
        <taxon>Dikarya</taxon>
        <taxon>Ascomycota</taxon>
        <taxon>Pezizomycotina</taxon>
        <taxon>Sordariomycetes</taxon>
        <taxon>Hypocreomycetidae</taxon>
        <taxon>Hypocreales</taxon>
        <taxon>Clavicipitaceae</taxon>
        <taxon>Metarhizium</taxon>
    </lineage>
</organism>
<dbReference type="AlphaFoldDB" id="A0A014P7Y8"/>
<protein>
    <submittedName>
        <fullName evidence="1">Uncharacterized protein</fullName>
    </submittedName>
</protein>
<sequence>MEFDLSGSRVWLGGSRADVNIDVEDERMTGFIASCSTQRECIDDPLAAIAKLERVQASSVEESQSW</sequence>
<dbReference type="EMBL" id="JELW01000019">
    <property type="protein sequence ID" value="EXU99336.1"/>
    <property type="molecule type" value="Genomic_DNA"/>
</dbReference>
<reference evidence="1 2" key="1">
    <citation type="submission" date="2014-02" db="EMBL/GenBank/DDBJ databases">
        <title>The genome sequence of the entomopathogenic fungus Metarhizium robertsii ARSEF 2575.</title>
        <authorList>
            <person name="Giuliano Garisto Donzelli B."/>
            <person name="Roe B.A."/>
            <person name="Macmil S.L."/>
            <person name="Krasnoff S.B."/>
            <person name="Gibson D.M."/>
        </authorList>
    </citation>
    <scope>NUCLEOTIDE SEQUENCE [LARGE SCALE GENOMIC DNA]</scope>
    <source>
        <strain evidence="1 2">ARSEF 2575</strain>
    </source>
</reference>
<proteinExistence type="predicted"/>